<dbReference type="VEuPathDB" id="FungiDB:LEMA_uP115230.1"/>
<organism evidence="2">
    <name type="scientific">Leptosphaeria maculans (strain JN3 / isolate v23.1.3 / race Av1-4-5-6-7-8)</name>
    <name type="common">Blackleg fungus</name>
    <name type="synonym">Phoma lingam</name>
    <dbReference type="NCBI Taxonomy" id="985895"/>
    <lineage>
        <taxon>Eukaryota</taxon>
        <taxon>Fungi</taxon>
        <taxon>Dikarya</taxon>
        <taxon>Ascomycota</taxon>
        <taxon>Pezizomycotina</taxon>
        <taxon>Dothideomycetes</taxon>
        <taxon>Pleosporomycetidae</taxon>
        <taxon>Pleosporales</taxon>
        <taxon>Pleosporineae</taxon>
        <taxon>Leptosphaeriaceae</taxon>
        <taxon>Plenodomus</taxon>
        <taxon>Plenodomus lingam/Leptosphaeria maculans species complex</taxon>
    </lineage>
</organism>
<evidence type="ECO:0000313" key="2">
    <source>
        <dbReference type="Proteomes" id="UP000002668"/>
    </source>
</evidence>
<dbReference type="Proteomes" id="UP000002668">
    <property type="component" value="Genome"/>
</dbReference>
<evidence type="ECO:0000313" key="1">
    <source>
        <dbReference type="EMBL" id="CBX95108.1"/>
    </source>
</evidence>
<proteinExistence type="predicted"/>
<gene>
    <name evidence="1" type="ORF">LEMA_uP115230.1</name>
</gene>
<keyword evidence="2" id="KW-1185">Reference proteome</keyword>
<accession>E4ZUM9</accession>
<dbReference type="HOGENOM" id="CLU_2904608_0_0_1"/>
<sequence length="62" mass="7402">MSHLCTWFGAAQPHLRSFRANCRCPFIIHLRATQQNFRYDIDAINEQSDKFGDIRVRRRLHS</sequence>
<name>E4ZUM9_LEPMJ</name>
<reference evidence="2" key="1">
    <citation type="journal article" date="2011" name="Nat. Commun.">
        <title>Effector diversification within compartments of the Leptosphaeria maculans genome affected by Repeat-Induced Point mutations.</title>
        <authorList>
            <person name="Rouxel T."/>
            <person name="Grandaubert J."/>
            <person name="Hane J.K."/>
            <person name="Hoede C."/>
            <person name="van de Wouw A.P."/>
            <person name="Couloux A."/>
            <person name="Dominguez V."/>
            <person name="Anthouard V."/>
            <person name="Bally P."/>
            <person name="Bourras S."/>
            <person name="Cozijnsen A.J."/>
            <person name="Ciuffetti L.M."/>
            <person name="Degrave A."/>
            <person name="Dilmaghani A."/>
            <person name="Duret L."/>
            <person name="Fudal I."/>
            <person name="Goodwin S.B."/>
            <person name="Gout L."/>
            <person name="Glaser N."/>
            <person name="Linglin J."/>
            <person name="Kema G.H.J."/>
            <person name="Lapalu N."/>
            <person name="Lawrence C.B."/>
            <person name="May K."/>
            <person name="Meyer M."/>
            <person name="Ollivier B."/>
            <person name="Poulain J."/>
            <person name="Schoch C.L."/>
            <person name="Simon A."/>
            <person name="Spatafora J.W."/>
            <person name="Stachowiak A."/>
            <person name="Turgeon B.G."/>
            <person name="Tyler B.M."/>
            <person name="Vincent D."/>
            <person name="Weissenbach J."/>
            <person name="Amselem J."/>
            <person name="Quesneville H."/>
            <person name="Oliver R.P."/>
            <person name="Wincker P."/>
            <person name="Balesdent M.-H."/>
            <person name="Howlett B.J."/>
        </authorList>
    </citation>
    <scope>NUCLEOTIDE SEQUENCE [LARGE SCALE GENOMIC DNA]</scope>
    <source>
        <strain evidence="2">JN3 / isolate v23.1.3 / race Av1-4-5-6-7-8</strain>
    </source>
</reference>
<dbReference type="AlphaFoldDB" id="E4ZUM9"/>
<protein>
    <submittedName>
        <fullName evidence="1">Predicted protein</fullName>
    </submittedName>
</protein>
<dbReference type="EMBL" id="FP929126">
    <property type="protein sequence ID" value="CBX95108.1"/>
    <property type="molecule type" value="Genomic_DNA"/>
</dbReference>
<dbReference type="InParanoid" id="E4ZUM9"/>